<evidence type="ECO:0000259" key="9">
    <source>
        <dbReference type="Pfam" id="PF08511"/>
    </source>
</evidence>
<dbReference type="EMBL" id="CAKXYY010000004">
    <property type="protein sequence ID" value="CAH2351595.1"/>
    <property type="molecule type" value="Genomic_DNA"/>
</dbReference>
<dbReference type="Gene3D" id="1.10.357.10">
    <property type="entry name" value="Tetracycline Repressor, domain 2"/>
    <property type="match status" value="1"/>
</dbReference>
<dbReference type="OrthoDB" id="619536at2759"/>
<comment type="caution">
    <text evidence="10">The sequence shown here is derived from an EMBL/GenBank/DDBJ whole genome shotgun (WGS) entry which is preliminary data.</text>
</comment>
<dbReference type="GO" id="GO:0006744">
    <property type="term" value="P:ubiquinone biosynthetic process"/>
    <property type="evidence" value="ECO:0007669"/>
    <property type="project" value="UniProtKB-UniRule"/>
</dbReference>
<comment type="function">
    <text evidence="8">Membrane-associated protein that warps the membrane surface to access and bind aromatic isoprenes with high specificity, including ubiquinone (CoQ) isoprene intermediates and presents them directly to Coq7, therefore facilitating the Coq7-mediated hydroxylase step. Participates in the biosynthesis of coenzyme Q, also named ubiquinone, an essential lipid-soluble electron transporter for aerobic cellular respiration.</text>
</comment>
<dbReference type="PANTHER" id="PTHR21427">
    <property type="entry name" value="UBIQUINONE BIOSYNTHESIS PROTEIN COQ9, MITOCHONDRIAL"/>
    <property type="match status" value="1"/>
</dbReference>
<evidence type="ECO:0000256" key="6">
    <source>
        <dbReference type="ARBA" id="ARBA00023121"/>
    </source>
</evidence>
<dbReference type="GO" id="GO:0008289">
    <property type="term" value="F:lipid binding"/>
    <property type="evidence" value="ECO:0007669"/>
    <property type="project" value="UniProtKB-UniRule"/>
</dbReference>
<evidence type="ECO:0000256" key="3">
    <source>
        <dbReference type="ARBA" id="ARBA00010766"/>
    </source>
</evidence>
<dbReference type="Proteomes" id="UP000837801">
    <property type="component" value="Unassembled WGS sequence"/>
</dbReference>
<keyword evidence="11" id="KW-1185">Reference proteome</keyword>
<evidence type="ECO:0000256" key="7">
    <source>
        <dbReference type="ARBA" id="ARBA00023128"/>
    </source>
</evidence>
<dbReference type="NCBIfam" id="TIGR02396">
    <property type="entry name" value="diverge_rpsU"/>
    <property type="match status" value="1"/>
</dbReference>
<name>A0A9P0QLU9_9ASCO</name>
<evidence type="ECO:0000313" key="10">
    <source>
        <dbReference type="EMBL" id="CAH2351595.1"/>
    </source>
</evidence>
<dbReference type="AlphaFoldDB" id="A0A9P0QLU9"/>
<evidence type="ECO:0000313" key="11">
    <source>
        <dbReference type="Proteomes" id="UP000837801"/>
    </source>
</evidence>
<keyword evidence="6 8" id="KW-0446">Lipid-binding</keyword>
<comment type="similarity">
    <text evidence="3 8">Belongs to the COQ9 family.</text>
</comment>
<dbReference type="GO" id="GO:0005743">
    <property type="term" value="C:mitochondrial inner membrane"/>
    <property type="evidence" value="ECO:0007669"/>
    <property type="project" value="TreeGrafter"/>
</dbReference>
<keyword evidence="5" id="KW-0809">Transit peptide</keyword>
<keyword evidence="7 8" id="KW-0496">Mitochondrion</keyword>
<evidence type="ECO:0000256" key="2">
    <source>
        <dbReference type="ARBA" id="ARBA00004749"/>
    </source>
</evidence>
<evidence type="ECO:0000256" key="1">
    <source>
        <dbReference type="ARBA" id="ARBA00004173"/>
    </source>
</evidence>
<sequence length="250" mass="28838">MFKQVRAYIPKARGVRFYHSIDHPSSNLIVNPDSIESTILTNSLKHIPKYGFNSYCVTKSIQDLKYPDSIHSVLTSNADGKSLEFQLMLHWLRIQRSKLHEHIMDPASEFHSIENEYERVSYLIKQRLQYNEPIIKKLSYGLSQLSTPYNLSQSLEELHNLSDDIVYYAGDESNDFAWYTKRAGVSSIYVASELYMLSDTSENFKNTKEFVDNRVRGFDGLGGVYNNIEQWGAFNAIGLVNLVKSQWMRG</sequence>
<comment type="subcellular location">
    <subcellularLocation>
        <location evidence="1 8">Mitochondrion</location>
    </subcellularLocation>
</comment>
<proteinExistence type="inferred from homology"/>
<comment type="pathway">
    <text evidence="2 8">Cofactor biosynthesis; ubiquinone biosynthesis.</text>
</comment>
<evidence type="ECO:0000256" key="8">
    <source>
        <dbReference type="RuleBase" id="RU366063"/>
    </source>
</evidence>
<evidence type="ECO:0000256" key="4">
    <source>
        <dbReference type="ARBA" id="ARBA00022688"/>
    </source>
</evidence>
<evidence type="ECO:0000256" key="5">
    <source>
        <dbReference type="ARBA" id="ARBA00022946"/>
    </source>
</evidence>
<dbReference type="PANTHER" id="PTHR21427:SF19">
    <property type="entry name" value="UBIQUINONE BIOSYNTHESIS PROTEIN COQ9, MITOCHONDRIAL"/>
    <property type="match status" value="1"/>
</dbReference>
<dbReference type="Pfam" id="PF08511">
    <property type="entry name" value="COQ9"/>
    <property type="match status" value="1"/>
</dbReference>
<organism evidence="10 11">
    <name type="scientific">[Candida] railenensis</name>
    <dbReference type="NCBI Taxonomy" id="45579"/>
    <lineage>
        <taxon>Eukaryota</taxon>
        <taxon>Fungi</taxon>
        <taxon>Dikarya</taxon>
        <taxon>Ascomycota</taxon>
        <taxon>Saccharomycotina</taxon>
        <taxon>Pichiomycetes</taxon>
        <taxon>Debaryomycetaceae</taxon>
        <taxon>Kurtzmaniella</taxon>
    </lineage>
</organism>
<gene>
    <name evidence="10" type="ORF">CLIB1423_04S01596</name>
</gene>
<dbReference type="InterPro" id="IPR013718">
    <property type="entry name" value="COQ9_C"/>
</dbReference>
<keyword evidence="4 8" id="KW-0831">Ubiquinone biosynthesis</keyword>
<keyword evidence="10" id="KW-0830">Ubiquinone</keyword>
<reference evidence="10" key="1">
    <citation type="submission" date="2022-03" db="EMBL/GenBank/DDBJ databases">
        <authorList>
            <person name="Legras J.-L."/>
            <person name="Devillers H."/>
            <person name="Grondin C."/>
        </authorList>
    </citation>
    <scope>NUCLEOTIDE SEQUENCE</scope>
    <source>
        <strain evidence="10">CLIB 1423</strain>
    </source>
</reference>
<feature type="domain" description="COQ9 C-terminal" evidence="9">
    <location>
        <begin position="152"/>
        <end position="219"/>
    </location>
</feature>
<accession>A0A9P0QLU9</accession>
<protein>
    <recommendedName>
        <fullName evidence="8">Ubiquinone biosynthesis protein</fullName>
    </recommendedName>
</protein>
<dbReference type="InterPro" id="IPR012762">
    <property type="entry name" value="Ubiq_biosynth_COQ9"/>
</dbReference>